<dbReference type="InParanoid" id="A0A1C4VMV7"/>
<organism evidence="3 4">
    <name type="scientific">Micromonospora echinospora</name>
    <name type="common">Micromonospora purpurea</name>
    <dbReference type="NCBI Taxonomy" id="1877"/>
    <lineage>
        <taxon>Bacteria</taxon>
        <taxon>Bacillati</taxon>
        <taxon>Actinomycetota</taxon>
        <taxon>Actinomycetes</taxon>
        <taxon>Micromonosporales</taxon>
        <taxon>Micromonosporaceae</taxon>
        <taxon>Micromonospora</taxon>
    </lineage>
</organism>
<dbReference type="PROSITE" id="PS51178">
    <property type="entry name" value="PASTA"/>
    <property type="match status" value="2"/>
</dbReference>
<dbReference type="Pfam" id="PF03793">
    <property type="entry name" value="PASTA"/>
    <property type="match status" value="2"/>
</dbReference>
<dbReference type="EMBL" id="LT607413">
    <property type="protein sequence ID" value="SCE85327.1"/>
    <property type="molecule type" value="Genomic_DNA"/>
</dbReference>
<keyword evidence="4" id="KW-1185">Reference proteome</keyword>
<reference evidence="4" key="1">
    <citation type="submission" date="2016-06" db="EMBL/GenBank/DDBJ databases">
        <authorList>
            <person name="Varghese N."/>
            <person name="Submissions Spin"/>
        </authorList>
    </citation>
    <scope>NUCLEOTIDE SEQUENCE [LARGE SCALE GENOMIC DNA]</scope>
    <source>
        <strain evidence="4">DSM 43816</strain>
    </source>
</reference>
<evidence type="ECO:0000313" key="4">
    <source>
        <dbReference type="Proteomes" id="UP000198253"/>
    </source>
</evidence>
<evidence type="ECO:0000259" key="2">
    <source>
        <dbReference type="PROSITE" id="PS51178"/>
    </source>
</evidence>
<protein>
    <submittedName>
        <fullName evidence="3">PASTA domain, binds beta-lactams</fullName>
    </submittedName>
</protein>
<gene>
    <name evidence="3" type="ORF">GA0070618_1403</name>
</gene>
<feature type="domain" description="PASTA" evidence="2">
    <location>
        <begin position="418"/>
        <end position="483"/>
    </location>
</feature>
<dbReference type="OrthoDB" id="3372012at2"/>
<dbReference type="SMART" id="SM00740">
    <property type="entry name" value="PASTA"/>
    <property type="match status" value="2"/>
</dbReference>
<sequence>MSGSAGASTPQRRRAPRVLRRLAAVRPSRKALTGTRLNRIVLVTALAVAATAFAFGTGYRSSRAAFDDGGAYLQKSSRVVHVNADNRDIDARTAKQLATGKQTLEVVQVGPELVYVVNNETGVVTRLPTESLEPEPVQRRPDSKGKLAVVTGGGSTYLVDAEQGTLNKLERKDGPGAPVPAPRVTKAVVDGNGTAWAYAPESGELVQISGGTVTGRQRVTGSGEQVGLTLVSGAPVLYRPETGQASLYGPDGLRRQLDLDARYGVSSAPGAPSHLAVVVPNSGELVIADFGSGEVKRMTLPDRAGHQFGPPVVLNGRVYVPDFTTRHVLVVPVAEMRVATYTTVPGTSATFEVSVRDNRVWINDPHGTGIVVSFDTNGRSNEIDITGRGDDPKKPKPSRSATPPPPPRTPRPTPPPRAPELLTVPDLVGLDRAAACARLEPKLRCVPVAQPDGEGETDKVLSTNPPAGSRLSEGRPVTVVYRGPTRVPRVAGLPAGEACQALIAARLTCVERVAGLAADGSKVRVVTGQTPAPDSAADTNAPVEITYPAQIAVGNFVGQRHDTACPVGLNCVPRDLGPGAPAYVVVAQNPAPGAGADPGSNVVLDHYAHPAVPNLVGMSPDQACATLQSVQLACNRNDNAVTLSVNQVQAQDPAAGAALPANSAVTITYESTAAVPLHRFKAPAPKRANFLSPGGGGPGGWSQQSTIGQVYPPGATVPGLKTIYQSRCVSGCGEVGGYYYSDNPQAQQSWVMEGSAFSCFADTPPGTVPLHALFHGADAVWVWAQPGSAEYAYFKEHGFTHHFEFRICNVWPRP</sequence>
<feature type="compositionally biased region" description="Pro residues" evidence="1">
    <location>
        <begin position="402"/>
        <end position="418"/>
    </location>
</feature>
<dbReference type="Gene3D" id="3.30.10.20">
    <property type="match status" value="2"/>
</dbReference>
<proteinExistence type="predicted"/>
<feature type="compositionally biased region" description="Basic and acidic residues" evidence="1">
    <location>
        <begin position="381"/>
        <end position="394"/>
    </location>
</feature>
<evidence type="ECO:0000313" key="3">
    <source>
        <dbReference type="EMBL" id="SCE85327.1"/>
    </source>
</evidence>
<name>A0A1C4VMV7_MICEC</name>
<dbReference type="Proteomes" id="UP000198253">
    <property type="component" value="Chromosome I"/>
</dbReference>
<dbReference type="RefSeq" id="WP_088980906.1">
    <property type="nucleotide sequence ID" value="NZ_LT607413.1"/>
</dbReference>
<accession>A0A1C4VMV7</accession>
<dbReference type="InterPro" id="IPR005543">
    <property type="entry name" value="PASTA_dom"/>
</dbReference>
<dbReference type="SUPFAM" id="SSF63829">
    <property type="entry name" value="Calcium-dependent phosphotriesterase"/>
    <property type="match status" value="1"/>
</dbReference>
<evidence type="ECO:0000256" key="1">
    <source>
        <dbReference type="SAM" id="MobiDB-lite"/>
    </source>
</evidence>
<dbReference type="AlphaFoldDB" id="A0A1C4VMV7"/>
<feature type="domain" description="PASTA" evidence="2">
    <location>
        <begin position="609"/>
        <end position="671"/>
    </location>
</feature>
<feature type="region of interest" description="Disordered" evidence="1">
    <location>
        <begin position="374"/>
        <end position="422"/>
    </location>
</feature>
<feature type="region of interest" description="Disordered" evidence="1">
    <location>
        <begin position="449"/>
        <end position="473"/>
    </location>
</feature>
<dbReference type="CDD" id="cd06577">
    <property type="entry name" value="PASTA_pknB"/>
    <property type="match status" value="3"/>
</dbReference>